<evidence type="ECO:0000256" key="3">
    <source>
        <dbReference type="ARBA" id="ARBA00022729"/>
    </source>
</evidence>
<evidence type="ECO:0000259" key="5">
    <source>
        <dbReference type="SMART" id="SM00062"/>
    </source>
</evidence>
<keyword evidence="7" id="KW-1185">Reference proteome</keyword>
<comment type="similarity">
    <text evidence="2">Belongs to the bacterial solute-binding protein SsuA/TauA family.</text>
</comment>
<keyword evidence="4" id="KW-0472">Membrane</keyword>
<dbReference type="InterPro" id="IPR001638">
    <property type="entry name" value="Solute-binding_3/MltF_N"/>
</dbReference>
<accession>A0A1G6GJY5</accession>
<reference evidence="7" key="1">
    <citation type="submission" date="2016-09" db="EMBL/GenBank/DDBJ databases">
        <authorList>
            <person name="Varghese N."/>
            <person name="Submissions S."/>
        </authorList>
    </citation>
    <scope>NUCLEOTIDE SEQUENCE [LARGE SCALE GENOMIC DNA]</scope>
    <source>
        <strain evidence="7">ANC 4422</strain>
    </source>
</reference>
<feature type="transmembrane region" description="Helical" evidence="4">
    <location>
        <begin position="9"/>
        <end position="25"/>
    </location>
</feature>
<dbReference type="InterPro" id="IPR010068">
    <property type="entry name" value="Peri-bd_TauA"/>
</dbReference>
<dbReference type="SUPFAM" id="SSF53850">
    <property type="entry name" value="Periplasmic binding protein-like II"/>
    <property type="match status" value="1"/>
</dbReference>
<dbReference type="AlphaFoldDB" id="A0A1G6GJY5"/>
<comment type="subcellular location">
    <subcellularLocation>
        <location evidence="1">Periplasm</location>
    </subcellularLocation>
</comment>
<evidence type="ECO:0000313" key="6">
    <source>
        <dbReference type="EMBL" id="SDB82055.1"/>
    </source>
</evidence>
<organism evidence="6 7">
    <name type="scientific">Acinetobacter boissieri</name>
    <dbReference type="NCBI Taxonomy" id="1219383"/>
    <lineage>
        <taxon>Bacteria</taxon>
        <taxon>Pseudomonadati</taxon>
        <taxon>Pseudomonadota</taxon>
        <taxon>Gammaproteobacteria</taxon>
        <taxon>Moraxellales</taxon>
        <taxon>Moraxellaceae</taxon>
        <taxon>Acinetobacter</taxon>
    </lineage>
</organism>
<keyword evidence="4" id="KW-0812">Transmembrane</keyword>
<dbReference type="GO" id="GO:0022857">
    <property type="term" value="F:transmembrane transporter activity"/>
    <property type="evidence" value="ECO:0007669"/>
    <property type="project" value="InterPro"/>
</dbReference>
<dbReference type="InterPro" id="IPR007210">
    <property type="entry name" value="ABC_Gly_betaine_transp_sub-bd"/>
</dbReference>
<dbReference type="GO" id="GO:0043190">
    <property type="term" value="C:ATP-binding cassette (ABC) transporter complex"/>
    <property type="evidence" value="ECO:0007669"/>
    <property type="project" value="InterPro"/>
</dbReference>
<evidence type="ECO:0000313" key="7">
    <source>
        <dbReference type="Proteomes" id="UP000242501"/>
    </source>
</evidence>
<feature type="domain" description="Solute-binding protein family 3/N-terminal" evidence="5">
    <location>
        <begin position="41"/>
        <end position="271"/>
    </location>
</feature>
<evidence type="ECO:0000256" key="1">
    <source>
        <dbReference type="ARBA" id="ARBA00004418"/>
    </source>
</evidence>
<proteinExistence type="inferred from homology"/>
<protein>
    <submittedName>
        <fullName evidence="6">Taurine transport system substrate-binding protein</fullName>
    </submittedName>
</protein>
<dbReference type="PANTHER" id="PTHR30024:SF47">
    <property type="entry name" value="TAURINE-BINDING PERIPLASMIC PROTEIN"/>
    <property type="match status" value="1"/>
</dbReference>
<dbReference type="OrthoDB" id="286202at2"/>
<dbReference type="EMBL" id="FMYL01000001">
    <property type="protein sequence ID" value="SDB82055.1"/>
    <property type="molecule type" value="Genomic_DNA"/>
</dbReference>
<gene>
    <name evidence="6" type="ORF">SAMN05421733_101258</name>
</gene>
<dbReference type="Gene3D" id="3.40.190.10">
    <property type="entry name" value="Periplasmic binding protein-like II"/>
    <property type="match status" value="2"/>
</dbReference>
<dbReference type="GO" id="GO:0042918">
    <property type="term" value="P:alkanesulfonate transmembrane transport"/>
    <property type="evidence" value="ECO:0007669"/>
    <property type="project" value="TreeGrafter"/>
</dbReference>
<sequence>MKKQYRKPLTITILIVVALVGFLIYQSSETTTKAITQNETPIVIAYQTGVDPSKVAQVEGLYEKNSQHAISWKKFDTGSDVVTALASGDVAIGNIGSSPFAAAASRGVPIEAFLITAKLGSSEALVVQQKSGIKQPSDLIGKTIAVPFVSTTHYSLLSALKHWNISEDQVKIINLRPPEIIAAWNRGDIDAAYVWEPALNKVKETGQVLVDSEQVGQWGAPTYDLWVVRKDFAEKNPEFLKSFVSTTLNQLDKYNQSPDQFTLDSKNITDISTLTGSKPEDIKLLLSGNRYLNRQQQIDALSNEFSKNVLDTAQFLKQQGKVDQVKPNYQDNVSTAFLK</sequence>
<dbReference type="CDD" id="cd13560">
    <property type="entry name" value="PBP2_taurine"/>
    <property type="match status" value="1"/>
</dbReference>
<evidence type="ECO:0000256" key="4">
    <source>
        <dbReference type="SAM" id="Phobius"/>
    </source>
</evidence>
<dbReference type="SMART" id="SM00062">
    <property type="entry name" value="PBPb"/>
    <property type="match status" value="1"/>
</dbReference>
<dbReference type="RefSeq" id="WP_092746522.1">
    <property type="nucleotide sequence ID" value="NZ_FMYL01000001.1"/>
</dbReference>
<dbReference type="NCBIfam" id="TIGR01729">
    <property type="entry name" value="taurine_ABC_bnd"/>
    <property type="match status" value="1"/>
</dbReference>
<name>A0A1G6GJY5_9GAMM</name>
<dbReference type="PANTHER" id="PTHR30024">
    <property type="entry name" value="ALIPHATIC SULFONATES-BINDING PROTEIN-RELATED"/>
    <property type="match status" value="1"/>
</dbReference>
<dbReference type="STRING" id="1219383.SAMN05421733_101258"/>
<dbReference type="Pfam" id="PF04069">
    <property type="entry name" value="OpuAC"/>
    <property type="match status" value="1"/>
</dbReference>
<dbReference type="GO" id="GO:0042597">
    <property type="term" value="C:periplasmic space"/>
    <property type="evidence" value="ECO:0007669"/>
    <property type="project" value="UniProtKB-SubCell"/>
</dbReference>
<keyword evidence="3" id="KW-0732">Signal</keyword>
<evidence type="ECO:0000256" key="2">
    <source>
        <dbReference type="ARBA" id="ARBA00010742"/>
    </source>
</evidence>
<dbReference type="Proteomes" id="UP000242501">
    <property type="component" value="Unassembled WGS sequence"/>
</dbReference>
<keyword evidence="4" id="KW-1133">Transmembrane helix</keyword>